<organism evidence="2 3">
    <name type="scientific">Methylosinus sporium</name>
    <dbReference type="NCBI Taxonomy" id="428"/>
    <lineage>
        <taxon>Bacteria</taxon>
        <taxon>Pseudomonadati</taxon>
        <taxon>Pseudomonadota</taxon>
        <taxon>Alphaproteobacteria</taxon>
        <taxon>Hyphomicrobiales</taxon>
        <taxon>Methylocystaceae</taxon>
        <taxon>Methylosinus</taxon>
    </lineage>
</organism>
<dbReference type="EMBL" id="PUIV01000003">
    <property type="protein sequence ID" value="PWB95255.1"/>
    <property type="molecule type" value="Genomic_DNA"/>
</dbReference>
<accession>A0A2U1SUG1</accession>
<protein>
    <recommendedName>
        <fullName evidence="1">Methyltransferase domain-containing protein</fullName>
    </recommendedName>
</protein>
<keyword evidence="3" id="KW-1185">Reference proteome</keyword>
<dbReference type="SUPFAM" id="SSF53335">
    <property type="entry name" value="S-adenosyl-L-methionine-dependent methyltransferases"/>
    <property type="match status" value="1"/>
</dbReference>
<dbReference type="Gene3D" id="3.40.50.150">
    <property type="entry name" value="Vaccinia Virus protein VP39"/>
    <property type="match status" value="1"/>
</dbReference>
<proteinExistence type="predicted"/>
<dbReference type="Pfam" id="PF13847">
    <property type="entry name" value="Methyltransf_31"/>
    <property type="match status" value="1"/>
</dbReference>
<evidence type="ECO:0000313" key="3">
    <source>
        <dbReference type="Proteomes" id="UP000245137"/>
    </source>
</evidence>
<dbReference type="RefSeq" id="WP_108915926.1">
    <property type="nucleotide sequence ID" value="NZ_CP189553.1"/>
</dbReference>
<dbReference type="InterPro" id="IPR025714">
    <property type="entry name" value="Methyltranfer_dom"/>
</dbReference>
<dbReference type="OrthoDB" id="9811589at2"/>
<dbReference type="InterPro" id="IPR029063">
    <property type="entry name" value="SAM-dependent_MTases_sf"/>
</dbReference>
<dbReference type="Proteomes" id="UP000245137">
    <property type="component" value="Unassembled WGS sequence"/>
</dbReference>
<dbReference type="PANTHER" id="PTHR43861">
    <property type="entry name" value="TRANS-ACONITATE 2-METHYLTRANSFERASE-RELATED"/>
    <property type="match status" value="1"/>
</dbReference>
<dbReference type="AlphaFoldDB" id="A0A2U1SUG1"/>
<gene>
    <name evidence="2" type="ORF">C5689_03705</name>
</gene>
<comment type="caution">
    <text evidence="2">The sequence shown here is derived from an EMBL/GenBank/DDBJ whole genome shotgun (WGS) entry which is preliminary data.</text>
</comment>
<sequence>MQNQDSYSKDESEAYIHDVGYADRERLEILTELYDPASRDFITSQLPDNARSVLEIGCGHGQMAFWFADQVRSRSGAVVAIDESQAQIDVCLQRRDERGIDNIRFIRHDMTSTLDIGEAFDVVYCRFVLAHITNWTTFFENVLSLCKDNGSIVIEEPTTRRFSIPHHPSVPRSVELLERLGERINVKFNCAEPLWTYVQNMDVAIEAAQFTQPALRTPRQKSLIWRSFVQIRDRLREFGLATSPEIEALYRDLRNVAEDDGYLLEGVRILHLHLRKRPPVRN</sequence>
<reference evidence="2 3" key="1">
    <citation type="journal article" date="2018" name="Appl. Microbiol. Biotechnol.">
        <title>Co-cultivation of the strictly anaerobic methanogen Methanosarcina barkeri with aerobic methanotrophs in an oxygen-limited membrane bioreactor.</title>
        <authorList>
            <person name="In 't Zandt M.H."/>
            <person name="van den Bosch T.J.M."/>
            <person name="Rijkers R."/>
            <person name="van Kessel M.A.H.J."/>
            <person name="Jetten M.S.M."/>
            <person name="Welte C.U."/>
        </authorList>
    </citation>
    <scope>NUCLEOTIDE SEQUENCE [LARGE SCALE GENOMIC DNA]</scope>
    <source>
        <strain evidence="2 3">DSM 17706</strain>
    </source>
</reference>
<evidence type="ECO:0000313" key="2">
    <source>
        <dbReference type="EMBL" id="PWB95255.1"/>
    </source>
</evidence>
<name>A0A2U1SUG1_METSR</name>
<feature type="domain" description="Methyltransferase" evidence="1">
    <location>
        <begin position="50"/>
        <end position="158"/>
    </location>
</feature>
<evidence type="ECO:0000259" key="1">
    <source>
        <dbReference type="Pfam" id="PF13847"/>
    </source>
</evidence>
<dbReference type="CDD" id="cd02440">
    <property type="entry name" value="AdoMet_MTases"/>
    <property type="match status" value="1"/>
</dbReference>